<dbReference type="RefSeq" id="WP_377501620.1">
    <property type="nucleotide sequence ID" value="NZ_JBHMDO010000048.1"/>
</dbReference>
<evidence type="ECO:0000256" key="1">
    <source>
        <dbReference type="ARBA" id="ARBA00004141"/>
    </source>
</evidence>
<dbReference type="Gene3D" id="1.20.1740.10">
    <property type="entry name" value="Amino acid/polyamine transporter I"/>
    <property type="match status" value="1"/>
</dbReference>
<comment type="subcellular location">
    <subcellularLocation>
        <location evidence="1">Membrane</location>
        <topology evidence="1">Multi-pass membrane protein</topology>
    </subcellularLocation>
</comment>
<keyword evidence="3 6" id="KW-0812">Transmembrane</keyword>
<dbReference type="Proteomes" id="UP001589747">
    <property type="component" value="Unassembled WGS sequence"/>
</dbReference>
<feature type="transmembrane region" description="Helical" evidence="6">
    <location>
        <begin position="434"/>
        <end position="455"/>
    </location>
</feature>
<organism evidence="7 8">
    <name type="scientific">Paenibacillus aurantiacus</name>
    <dbReference type="NCBI Taxonomy" id="1936118"/>
    <lineage>
        <taxon>Bacteria</taxon>
        <taxon>Bacillati</taxon>
        <taxon>Bacillota</taxon>
        <taxon>Bacilli</taxon>
        <taxon>Bacillales</taxon>
        <taxon>Paenibacillaceae</taxon>
        <taxon>Paenibacillus</taxon>
    </lineage>
</organism>
<feature type="transmembrane region" description="Helical" evidence="6">
    <location>
        <begin position="147"/>
        <end position="172"/>
    </location>
</feature>
<feature type="transmembrane region" description="Helical" evidence="6">
    <location>
        <begin position="214"/>
        <end position="238"/>
    </location>
</feature>
<feature type="transmembrane region" description="Helical" evidence="6">
    <location>
        <begin position="184"/>
        <end position="202"/>
    </location>
</feature>
<evidence type="ECO:0000256" key="2">
    <source>
        <dbReference type="ARBA" id="ARBA00022448"/>
    </source>
</evidence>
<reference evidence="7 8" key="1">
    <citation type="submission" date="2024-09" db="EMBL/GenBank/DDBJ databases">
        <authorList>
            <person name="Sun Q."/>
            <person name="Mori K."/>
        </authorList>
    </citation>
    <scope>NUCLEOTIDE SEQUENCE [LARGE SCALE GENOMIC DNA]</scope>
    <source>
        <strain evidence="7 8">TISTR 2452</strain>
    </source>
</reference>
<protein>
    <submittedName>
        <fullName evidence="7">Amino acid permease</fullName>
    </submittedName>
</protein>
<feature type="transmembrane region" description="Helical" evidence="6">
    <location>
        <begin position="299"/>
        <end position="323"/>
    </location>
</feature>
<feature type="transmembrane region" description="Helical" evidence="6">
    <location>
        <begin position="498"/>
        <end position="516"/>
    </location>
</feature>
<evidence type="ECO:0000313" key="7">
    <source>
        <dbReference type="EMBL" id="MFB9330411.1"/>
    </source>
</evidence>
<comment type="caution">
    <text evidence="7">The sequence shown here is derived from an EMBL/GenBank/DDBJ whole genome shotgun (WGS) entry which is preliminary data.</text>
</comment>
<evidence type="ECO:0000256" key="4">
    <source>
        <dbReference type="ARBA" id="ARBA00022989"/>
    </source>
</evidence>
<evidence type="ECO:0000256" key="5">
    <source>
        <dbReference type="ARBA" id="ARBA00023136"/>
    </source>
</evidence>
<sequence length="530" mass="56570">MLAVIVGSSLFLFVCASALLLGYLAHRHAAGSFHHQSAHDNSARVSFIADRHDQNRSGHTQQPIRRMSGFSVFGFSFSGMGLISCACWLLLPAIGHGGPAALGIGWPVIGLFAMLASCVYASSAAGVPSNGGVYHWVLATSGRRRGLLAGGFHCAGQAVLYAVTNVLAASWLHSTLSEAFGYNATPAGHYALLTVLFAAQFWTSVRSPARLGRLYAAAAWMEIAAILIMIMGLAYAAGAGYWPVQMIYGQHHPVDVQAAGPNATSTMLGLLLLYRGLIGSERAGGMAEETEDSRLNTPWAIFLSTVYAIIFGYLFFAFLLVQIPFSPDAGGLLEGIRAILGDGYAWLTPSVAVLVFLFTWFSGAGSLTGMARMWYAMAQDRGVPMSDWFRIVSRHRRVPLRAHAAFVTVCAVISAVVLLVYGRNAAVTLPFQPLLLAIMLLHAALVIVAGGRCAARLAGRTIAIGPWGLGRLEPWIEWLTVGWAVTCIGSSAMLVTPVGWIAIGTALLLILLIVYGSRQVGFGTSRDSRR</sequence>
<feature type="transmembrane region" description="Helical" evidence="6">
    <location>
        <begin position="70"/>
        <end position="91"/>
    </location>
</feature>
<dbReference type="EMBL" id="JBHMDO010000048">
    <property type="protein sequence ID" value="MFB9330411.1"/>
    <property type="molecule type" value="Genomic_DNA"/>
</dbReference>
<name>A0ABV5KYZ9_9BACL</name>
<feature type="transmembrane region" description="Helical" evidence="6">
    <location>
        <begin position="475"/>
        <end position="492"/>
    </location>
</feature>
<keyword evidence="2" id="KW-0813">Transport</keyword>
<dbReference type="InterPro" id="IPR002293">
    <property type="entry name" value="AA/rel_permease1"/>
</dbReference>
<feature type="transmembrane region" description="Helical" evidence="6">
    <location>
        <begin position="343"/>
        <end position="363"/>
    </location>
</feature>
<gene>
    <name evidence="7" type="ORF">ACFFSY_31100</name>
</gene>
<proteinExistence type="predicted"/>
<keyword evidence="8" id="KW-1185">Reference proteome</keyword>
<feature type="transmembrane region" description="Helical" evidence="6">
    <location>
        <begin position="6"/>
        <end position="25"/>
    </location>
</feature>
<accession>A0ABV5KYZ9</accession>
<feature type="transmembrane region" description="Helical" evidence="6">
    <location>
        <begin position="400"/>
        <end position="422"/>
    </location>
</feature>
<dbReference type="Pfam" id="PF13520">
    <property type="entry name" value="AA_permease_2"/>
    <property type="match status" value="1"/>
</dbReference>
<keyword evidence="5 6" id="KW-0472">Membrane</keyword>
<keyword evidence="4 6" id="KW-1133">Transmembrane helix</keyword>
<dbReference type="PIRSF" id="PIRSF006060">
    <property type="entry name" value="AA_transporter"/>
    <property type="match status" value="1"/>
</dbReference>
<feature type="transmembrane region" description="Helical" evidence="6">
    <location>
        <begin position="103"/>
        <end position="127"/>
    </location>
</feature>
<evidence type="ECO:0000313" key="8">
    <source>
        <dbReference type="Proteomes" id="UP001589747"/>
    </source>
</evidence>
<dbReference type="PANTHER" id="PTHR45649">
    <property type="entry name" value="AMINO-ACID PERMEASE BAT1"/>
    <property type="match status" value="1"/>
</dbReference>
<feature type="transmembrane region" description="Helical" evidence="6">
    <location>
        <begin position="258"/>
        <end position="278"/>
    </location>
</feature>
<evidence type="ECO:0000256" key="6">
    <source>
        <dbReference type="SAM" id="Phobius"/>
    </source>
</evidence>
<evidence type="ECO:0000256" key="3">
    <source>
        <dbReference type="ARBA" id="ARBA00022692"/>
    </source>
</evidence>
<dbReference type="PANTHER" id="PTHR45649:SF26">
    <property type="entry name" value="OS04G0435100 PROTEIN"/>
    <property type="match status" value="1"/>
</dbReference>